<dbReference type="EMBL" id="QJKB01000010">
    <property type="protein sequence ID" value="PXX39822.1"/>
    <property type="molecule type" value="Genomic_DNA"/>
</dbReference>
<organism evidence="2 3">
    <name type="scientific">Undibacterium pigrum</name>
    <dbReference type="NCBI Taxonomy" id="401470"/>
    <lineage>
        <taxon>Bacteria</taxon>
        <taxon>Pseudomonadati</taxon>
        <taxon>Pseudomonadota</taxon>
        <taxon>Betaproteobacteria</taxon>
        <taxon>Burkholderiales</taxon>
        <taxon>Oxalobacteraceae</taxon>
        <taxon>Undibacterium</taxon>
    </lineage>
</organism>
<gene>
    <name evidence="2" type="ORF">DFR42_110188</name>
</gene>
<evidence type="ECO:0000259" key="1">
    <source>
        <dbReference type="Pfam" id="PF14243"/>
    </source>
</evidence>
<evidence type="ECO:0000313" key="2">
    <source>
        <dbReference type="EMBL" id="PXX39822.1"/>
    </source>
</evidence>
<feature type="domain" description="ATP-grasp" evidence="1">
    <location>
        <begin position="95"/>
        <end position="252"/>
    </location>
</feature>
<evidence type="ECO:0000313" key="3">
    <source>
        <dbReference type="Proteomes" id="UP000247792"/>
    </source>
</evidence>
<comment type="caution">
    <text evidence="2">The sequence shown here is derived from an EMBL/GenBank/DDBJ whole genome shotgun (WGS) entry which is preliminary data.</text>
</comment>
<dbReference type="Pfam" id="PF14243">
    <property type="entry name" value="R2K_3"/>
    <property type="match status" value="1"/>
</dbReference>
<protein>
    <submittedName>
        <fullName evidence="2">Uncharacterized protein DUF4343</fullName>
    </submittedName>
</protein>
<keyword evidence="3" id="KW-1185">Reference proteome</keyword>
<dbReference type="OrthoDB" id="641345at2"/>
<proteinExistence type="predicted"/>
<dbReference type="InterPro" id="IPR025643">
    <property type="entry name" value="R2K_3"/>
</dbReference>
<accession>A0A318JHT8</accession>
<dbReference type="RefSeq" id="WP_110257468.1">
    <property type="nucleotide sequence ID" value="NZ_QJKB01000010.1"/>
</dbReference>
<name>A0A318JHT8_9BURK</name>
<reference evidence="2 3" key="1">
    <citation type="submission" date="2018-05" db="EMBL/GenBank/DDBJ databases">
        <title>Genomic Encyclopedia of Type Strains, Phase IV (KMG-IV): sequencing the most valuable type-strain genomes for metagenomic binning, comparative biology and taxonomic classification.</title>
        <authorList>
            <person name="Goeker M."/>
        </authorList>
    </citation>
    <scope>NUCLEOTIDE SEQUENCE [LARGE SCALE GENOMIC DNA]</scope>
    <source>
        <strain evidence="2 3">DSM 19792</strain>
    </source>
</reference>
<dbReference type="AlphaFoldDB" id="A0A318JHT8"/>
<dbReference type="Proteomes" id="UP000247792">
    <property type="component" value="Unassembled WGS sequence"/>
</dbReference>
<sequence>MHWIIQNNIFSETGWDQLLETIDRFGLSHSVHKVVPFIGELEPPAVVDHGNVICIGSYSMRHVAKRNGWIPGVFDLFEQDFEQQLKHWGEHMLNASSVISSFAEAVFTEELMFIRPTNDSKYFAGRVFSREEFETWQKKVCDLKLDDGSSLTPQTLIQVMKPIAIYCEARFWVVKGRIITKSIYKRGDRVIYSSEVDDSFTKYVEERIQEWQPHDAFVIDVCDTELGLKIVEINTLNSSGFYAGDVQKLVLALEEAFSL</sequence>